<dbReference type="Pfam" id="PF00089">
    <property type="entry name" value="Trypsin"/>
    <property type="match status" value="1"/>
</dbReference>
<feature type="compositionally biased region" description="Low complexity" evidence="4">
    <location>
        <begin position="1545"/>
        <end position="1564"/>
    </location>
</feature>
<feature type="transmembrane region" description="Helical" evidence="5">
    <location>
        <begin position="24"/>
        <end position="47"/>
    </location>
</feature>
<feature type="compositionally biased region" description="Low complexity" evidence="4">
    <location>
        <begin position="521"/>
        <end position="541"/>
    </location>
</feature>
<dbReference type="InterPro" id="IPR043504">
    <property type="entry name" value="Peptidase_S1_PA_chymotrypsin"/>
</dbReference>
<evidence type="ECO:0000256" key="1">
    <source>
        <dbReference type="ARBA" id="ARBA00023157"/>
    </source>
</evidence>
<dbReference type="Proteomes" id="UP000515160">
    <property type="component" value="Chromosome 3"/>
</dbReference>
<dbReference type="SUPFAM" id="SSF50494">
    <property type="entry name" value="Trypsin-like serine proteases"/>
    <property type="match status" value="2"/>
</dbReference>
<dbReference type="RefSeq" id="XP_034102444.1">
    <property type="nucleotide sequence ID" value="XM_034246553.2"/>
</dbReference>
<protein>
    <submittedName>
        <fullName evidence="8">Serine protease nudel</fullName>
    </submittedName>
</protein>
<evidence type="ECO:0000256" key="2">
    <source>
        <dbReference type="PROSITE-ProRule" id="PRU00124"/>
    </source>
</evidence>
<evidence type="ECO:0000256" key="4">
    <source>
        <dbReference type="SAM" id="MobiDB-lite"/>
    </source>
</evidence>
<dbReference type="Gene3D" id="2.40.10.10">
    <property type="entry name" value="Trypsin-like serine proteases"/>
    <property type="match status" value="3"/>
</dbReference>
<dbReference type="GO" id="GO:0004252">
    <property type="term" value="F:serine-type endopeptidase activity"/>
    <property type="evidence" value="ECO:0007669"/>
    <property type="project" value="InterPro"/>
</dbReference>
<feature type="disulfide bond" evidence="2">
    <location>
        <begin position="1394"/>
        <end position="1406"/>
    </location>
</feature>
<feature type="disulfide bond" evidence="2">
    <location>
        <begin position="2351"/>
        <end position="2369"/>
    </location>
</feature>
<keyword evidence="5" id="KW-0472">Membrane</keyword>
<dbReference type="FunFam" id="4.10.400.10:FF:000201">
    <property type="entry name" value="Serine protease nudel"/>
    <property type="match status" value="1"/>
</dbReference>
<dbReference type="PANTHER" id="PTHR24258:SF116">
    <property type="entry name" value="FI16631P1-RELATED"/>
    <property type="match status" value="1"/>
</dbReference>
<dbReference type="InterPro" id="IPR015420">
    <property type="entry name" value="Peptidase_S1A_nudel"/>
</dbReference>
<dbReference type="InterPro" id="IPR033116">
    <property type="entry name" value="TRYPSIN_SER"/>
</dbReference>
<dbReference type="CDD" id="cd00112">
    <property type="entry name" value="LDLa"/>
    <property type="match status" value="9"/>
</dbReference>
<dbReference type="GeneID" id="117566931"/>
<dbReference type="PANTHER" id="PTHR24258">
    <property type="entry name" value="SERINE PROTEASE-RELATED"/>
    <property type="match status" value="1"/>
</dbReference>
<feature type="region of interest" description="Disordered" evidence="4">
    <location>
        <begin position="1714"/>
        <end position="1735"/>
    </location>
</feature>
<proteinExistence type="predicted"/>
<feature type="region of interest" description="Disordered" evidence="4">
    <location>
        <begin position="1112"/>
        <end position="1142"/>
    </location>
</feature>
<dbReference type="PROSITE" id="PS00135">
    <property type="entry name" value="TRYPSIN_SER"/>
    <property type="match status" value="1"/>
</dbReference>
<dbReference type="PROSITE" id="PS50068">
    <property type="entry name" value="LDLRA_2"/>
    <property type="match status" value="8"/>
</dbReference>
<feature type="compositionally biased region" description="Polar residues" evidence="4">
    <location>
        <begin position="1653"/>
        <end position="1666"/>
    </location>
</feature>
<feature type="region of interest" description="Disordered" evidence="4">
    <location>
        <begin position="516"/>
        <end position="553"/>
    </location>
</feature>
<dbReference type="CTD" id="38738"/>
<evidence type="ECO:0000256" key="5">
    <source>
        <dbReference type="SAM" id="Phobius"/>
    </source>
</evidence>
<keyword evidence="7" id="KW-1185">Reference proteome</keyword>
<accession>A0A6P8WGU6</accession>
<keyword evidence="3" id="KW-0720">Serine protease</keyword>
<organism evidence="7 8">
    <name type="scientific">Drosophila albomicans</name>
    <name type="common">Fruit fly</name>
    <dbReference type="NCBI Taxonomy" id="7291"/>
    <lineage>
        <taxon>Eukaryota</taxon>
        <taxon>Metazoa</taxon>
        <taxon>Ecdysozoa</taxon>
        <taxon>Arthropoda</taxon>
        <taxon>Hexapoda</taxon>
        <taxon>Insecta</taxon>
        <taxon>Pterygota</taxon>
        <taxon>Neoptera</taxon>
        <taxon>Endopterygota</taxon>
        <taxon>Diptera</taxon>
        <taxon>Brachycera</taxon>
        <taxon>Muscomorpha</taxon>
        <taxon>Ephydroidea</taxon>
        <taxon>Drosophilidae</taxon>
        <taxon>Drosophila</taxon>
    </lineage>
</organism>
<dbReference type="GO" id="GO:0006508">
    <property type="term" value="P:proteolysis"/>
    <property type="evidence" value="ECO:0007669"/>
    <property type="project" value="UniProtKB-KW"/>
</dbReference>
<dbReference type="SMART" id="SM00192">
    <property type="entry name" value="LDLa"/>
    <property type="match status" value="10"/>
</dbReference>
<feature type="disulfide bond" evidence="2">
    <location>
        <begin position="988"/>
        <end position="1003"/>
    </location>
</feature>
<feature type="domain" description="Peptidase S1" evidence="6">
    <location>
        <begin position="2063"/>
        <end position="2333"/>
    </location>
</feature>
<evidence type="ECO:0000256" key="3">
    <source>
        <dbReference type="RuleBase" id="RU363034"/>
    </source>
</evidence>
<feature type="disulfide bond" evidence="2">
    <location>
        <begin position="2478"/>
        <end position="2493"/>
    </location>
</feature>
<keyword evidence="1 2" id="KW-1015">Disulfide bond</keyword>
<dbReference type="InterPro" id="IPR002172">
    <property type="entry name" value="LDrepeatLR_classA_rpt"/>
</dbReference>
<feature type="disulfide bond" evidence="2">
    <location>
        <begin position="1801"/>
        <end position="1816"/>
    </location>
</feature>
<feature type="compositionally biased region" description="Low complexity" evidence="4">
    <location>
        <begin position="311"/>
        <end position="327"/>
    </location>
</feature>
<evidence type="ECO:0000313" key="7">
    <source>
        <dbReference type="Proteomes" id="UP000515160"/>
    </source>
</evidence>
<dbReference type="InterPro" id="IPR018114">
    <property type="entry name" value="TRYPSIN_HIS"/>
</dbReference>
<dbReference type="SUPFAM" id="SSF57424">
    <property type="entry name" value="LDL receptor-like module"/>
    <property type="match status" value="7"/>
</dbReference>
<reference evidence="8" key="1">
    <citation type="submission" date="2025-08" db="UniProtKB">
        <authorList>
            <consortium name="RefSeq"/>
        </authorList>
    </citation>
    <scope>IDENTIFICATION</scope>
    <source>
        <strain evidence="8">15112-1751.03</strain>
        <tissue evidence="8">Whole Adult</tissue>
    </source>
</reference>
<keyword evidence="5" id="KW-0812">Transmembrane</keyword>
<feature type="disulfide bond" evidence="2">
    <location>
        <begin position="911"/>
        <end position="926"/>
    </location>
</feature>
<keyword evidence="3" id="KW-0378">Hydrolase</keyword>
<keyword evidence="5" id="KW-1133">Transmembrane helix</keyword>
<feature type="compositionally biased region" description="Polar residues" evidence="4">
    <location>
        <begin position="329"/>
        <end position="340"/>
    </location>
</feature>
<dbReference type="Pfam" id="PF00057">
    <property type="entry name" value="Ldl_recept_a"/>
    <property type="match status" value="2"/>
</dbReference>
<feature type="disulfide bond" evidence="2">
    <location>
        <begin position="1839"/>
        <end position="1854"/>
    </location>
</feature>
<dbReference type="OrthoDB" id="10016557at2759"/>
<dbReference type="CDD" id="cd00190">
    <property type="entry name" value="Tryp_SPc"/>
    <property type="match status" value="1"/>
</dbReference>
<dbReference type="PROSITE" id="PS00134">
    <property type="entry name" value="TRYPSIN_HIS"/>
    <property type="match status" value="1"/>
</dbReference>
<gene>
    <name evidence="8" type="primary">LOC117566931</name>
</gene>
<evidence type="ECO:0000259" key="6">
    <source>
        <dbReference type="PROSITE" id="PS50240"/>
    </source>
</evidence>
<dbReference type="Gene3D" id="4.10.400.10">
    <property type="entry name" value="Low-density Lipoprotein Receptor"/>
    <property type="match status" value="7"/>
</dbReference>
<dbReference type="PROSITE" id="PS50240">
    <property type="entry name" value="TRYPSIN_DOM"/>
    <property type="match status" value="2"/>
</dbReference>
<feature type="region of interest" description="Disordered" evidence="4">
    <location>
        <begin position="311"/>
        <end position="340"/>
    </location>
</feature>
<feature type="domain" description="Peptidase S1" evidence="6">
    <location>
        <begin position="1143"/>
        <end position="1381"/>
    </location>
</feature>
<feature type="compositionally biased region" description="Polar residues" evidence="4">
    <location>
        <begin position="836"/>
        <end position="852"/>
    </location>
</feature>
<evidence type="ECO:0000313" key="8">
    <source>
        <dbReference type="RefSeq" id="XP_034102444.1"/>
    </source>
</evidence>
<feature type="region of interest" description="Disordered" evidence="4">
    <location>
        <begin position="830"/>
        <end position="852"/>
    </location>
</feature>
<dbReference type="InterPro" id="IPR009003">
    <property type="entry name" value="Peptidase_S1_PA"/>
</dbReference>
<keyword evidence="3 8" id="KW-0645">Protease</keyword>
<feature type="region of interest" description="Disordered" evidence="4">
    <location>
        <begin position="1530"/>
        <end position="1564"/>
    </location>
</feature>
<dbReference type="SMART" id="SM00020">
    <property type="entry name" value="Tryp_SPc"/>
    <property type="match status" value="1"/>
</dbReference>
<dbReference type="PROSITE" id="PS01209">
    <property type="entry name" value="LDLRA_1"/>
    <property type="match status" value="2"/>
</dbReference>
<name>A0A6P8WGU6_DROAB</name>
<dbReference type="InterPro" id="IPR036055">
    <property type="entry name" value="LDL_receptor-like_sf"/>
</dbReference>
<dbReference type="InterPro" id="IPR023415">
    <property type="entry name" value="LDLR_class-A_CS"/>
</dbReference>
<dbReference type="InterPro" id="IPR001254">
    <property type="entry name" value="Trypsin_dom"/>
</dbReference>
<feature type="region of interest" description="Disordered" evidence="4">
    <location>
        <begin position="1653"/>
        <end position="1683"/>
    </location>
</feature>
<dbReference type="Pfam" id="PF09342">
    <property type="entry name" value="DUF1986"/>
    <property type="match status" value="1"/>
</dbReference>
<comment type="caution">
    <text evidence="2">Lacks conserved residue(s) required for the propagation of feature annotation.</text>
</comment>
<dbReference type="PRINTS" id="PR00261">
    <property type="entry name" value="LDLRECEPTOR"/>
</dbReference>
<dbReference type="FunFam" id="2.40.10.10:FF:000111">
    <property type="entry name" value="Blast:Serine protease nudel"/>
    <property type="match status" value="1"/>
</dbReference>
<dbReference type="FunFam" id="4.10.400.10:FF:000210">
    <property type="entry name" value="Serine protease nudel"/>
    <property type="match status" value="1"/>
</dbReference>
<sequence length="2648" mass="293684">MKLNIDELEATRLLRHPRRCRLPCARILIISTLVLVALFISLIYHGIVVERMDRLRQITMLNEKHAEKLQPIEEEAFIIRPQSQPFHIPLKKADLAGATKSEEQSLRLKHLRFKFRLKHKLRPRRSLRSLDMIDPLQLEANMQHIYTRLRNKRAKAALSQLEKDYMRCKKQTQEDCMSAFMRMYQMANEINEKLGKMREMIKGHIDSGSDEQQEFEPFVPAKKTRTTDALIPEATTPIANDSTTSGITTVETTLKPLRVKIKPAQISWIIDGHGHDEQDAYAENTPRVLATTEHINLTTLELTTVASTTVEQSTTSSDDSNKSTISILGETSSTSSDNIHSTVSTVSSIGQTTEQPDQDHFFDNVTWILDHFDKPKEIVLTTESAKHQDATTEAADISTFYEDEQQAASSPAAVAIEIELLPTTKPTMLTTAAVEAVTSTTAAQQAEQATTLSSTLTASTTLATTTTPLITSTSTASSLDVATTTIAIEAANHTLHPIKQKPLKYSWIIDGADDSSELNETSTTPPQTTTQLPHAETTTETARAESHPLDNPSSIENMLDSFERHEAEKPLIKVINETSTAAPKSTTPNDDDEQPINVLHLNETSNSTNVYDRSHWLQQFKEQAAAAEDELIDTFGSELDAKSLEQLGPKLNPINGKATSAGDAQLITMCAHMARRMRQKAALGETETFTASPSVQFTSRGPGGFPVSGETMKASAQFMFNPNFGMPSIPVCFYMTPANFRMPMWSPTPSFMGMQGGHFGGSSNAAGGIFFVPQQQFGPTGNFFGGSAGTAGGAQNQLPNIFSKNASPQKQGNGQQQVYCTYMQNQQAQQSQAQSTPIQSNLSPSSQSGFSNANFKMRHANQTGAGPHQSQIVYASYVGVPQQSQELRSCPEADQVACYANKECIAATNWCNNVVDCSDGSDESACTCADRLDEDRLCDGYEDCPMGEDELGCFGCEALAHSCYENAEDYARHNRSTLSMCYSRLERCDGFQNCFNGRDELHCNMLVTDVTHHMSHAASASEGYLYRNYRGDWYPVCNNGDKWATAACEQEKHMQSAVDLSFRQLTLPGPFIEPSLHSGMHLSQGCHGRNDHDTLVDHVAYVKCPPPQCGLPSKQPAKPIKRSRRTVFEDDDEADTDTDKGRIVGGSYASPMQWPFVVAIYRDGKFHCGGTIYTERWIISAAHCVINFVKYHYEVRAGLLRRTSYSPATQIQPVSHVVVHQLYERRSMRNDLSLLRVATPLQFNRWVKPICLPDVGRTTFGDDWIWGPEEHTLCTTVGWGAIREKGPSSDPLRQVILPIRKRCPDPEDQASEDVCAGDPDGGRDACQGDSGGPLFCRSVNNTDEWYLAGVVSHGNGCARPKEFGVYTRVALYLDWLELAVTPRLLPAKQPVQLCPGFTCVWGGKRCIPQRQRCDRRVDCLGGEDEVGCAYNFIPDMVGSSKQNISATTESDYYPLAKQQATDMQSQQPLNKQRQDVSIEAQDLMAEIENSPQNETTATATPPESVITTTITEQNPILSEEETSTQFKMTTTTTLHTTPPSDEAITLTSTSTATTTTSNSATTPTTTEAAATVSTLAPTRSTTWPTSTEDFMRLTDLITQFLEESTTTAAIAEDVTTPSLPVVTTDAPNLSTTTAKEATTDLATASTELETRSIASVSSTDGDTTPVETEATTEDITEDSTTTQSKTTIKEFTTTKELTTTQATKELTTTQLTTQSTTTATKAPTTTASSIIHSSTTSTTTIKPNKVIPKTHLPNKFVCQRMPQIVDLQHRCDRKVDCEDGTDELDCTCRDYLKGSLSVLVCDGKADCEDLSDEQNCGSRQDNEFHCALSKSCLPLAKRCDNVVDCTFKEDEKDCFALTNGHDVHYDAHQQPKFSNVGIFSKNAHGLWRVVCAHETGFHQHQAETADSVCALLGFHGAHYFNSTEFVSQREMHPITPELSKKSQLRSELRTHLNDNLHFSSAELQRVLPRQDKDAIHSEKCLGIYVECNARSNTTKPIKTFSAGQAVKQQPTENVPALLPTIETHNKPNVHFKPQLPAQMVNKKDEIMDRLDILIKSKKNKTLLVQDQLHEAIEELHWPWLADVYANGELWCLGVLLDKHWLLVHDSCLSGISFDTHYISVLLGGGKTRRSLHRSSHEQIRRVDCFEAVPKSNVLLYHLEQPARFTHHVLPSFLPDTSNQQDDVIEECISVLHDDLSGRIKTVAISKSNNETDCSSCYQLQEQRPSGNLMRLLNLSAEDMASISDEVDLVSGVAAREMPSLTKFTSCTQFGHKNNSDTEIQPTDQGVLVCRHADTGWFPSALFSYNNTNCYSFKSPFGIRTLEQSYKILQDIMDQPHCSNVQSLPPCATHRCPLGACLPQSALCDGRSDCHDNSDEEESKCRELKQRCGLGELKCRSSNKCVPKSKFCDHVPDCEDMTDEPTICSCFTYLQATDPSKICDGKRNCWDKSDESSALCDCTPDHFPCSSSPGDCIPRDFVCDKQPDCPNGEDERYCFGIEHPLQDQPMDYFSGHNQAVSQYGQVIEQSYGIWHTKCFPKSTPPSNAEVRGICEKLGYNPHRQPSYRLIDDAANEAVHTYEWADRRGRSFSNDTLVGKYRASTKAQIVSKFSPLQLNERLTLFLKPSRPIAELVRWNSTDSSRCFRLEIRCA</sequence>
<feature type="disulfide bond" evidence="2">
    <location>
        <begin position="1413"/>
        <end position="1428"/>
    </location>
</feature>